<name>A0A8B7UZV7_CASCN</name>
<protein>
    <submittedName>
        <fullName evidence="2">Basic salivary proline-rich protein 1-like</fullName>
    </submittedName>
</protein>
<feature type="region of interest" description="Disordered" evidence="1">
    <location>
        <begin position="1"/>
        <end position="20"/>
    </location>
</feature>
<accession>A0A8B7UZV7</accession>
<feature type="region of interest" description="Disordered" evidence="1">
    <location>
        <begin position="33"/>
        <end position="202"/>
    </location>
</feature>
<reference evidence="2" key="1">
    <citation type="submission" date="2025-08" db="UniProtKB">
        <authorList>
            <consortium name="RefSeq"/>
        </authorList>
    </citation>
    <scope>IDENTIFICATION</scope>
    <source>
        <tissue evidence="2">Leukocyte</tissue>
    </source>
</reference>
<dbReference type="RefSeq" id="XP_020023955.1">
    <property type="nucleotide sequence ID" value="XM_020168366.1"/>
</dbReference>
<proteinExistence type="predicted"/>
<feature type="compositionally biased region" description="Polar residues" evidence="1">
    <location>
        <begin position="33"/>
        <end position="49"/>
    </location>
</feature>
<dbReference type="AlphaFoldDB" id="A0A8B7UZV7"/>
<dbReference type="KEGG" id="ccan:109689487"/>
<evidence type="ECO:0000256" key="1">
    <source>
        <dbReference type="SAM" id="MobiDB-lite"/>
    </source>
</evidence>
<feature type="compositionally biased region" description="Pro residues" evidence="1">
    <location>
        <begin position="116"/>
        <end position="130"/>
    </location>
</feature>
<organism evidence="2">
    <name type="scientific">Castor canadensis</name>
    <name type="common">American beaver</name>
    <dbReference type="NCBI Taxonomy" id="51338"/>
    <lineage>
        <taxon>Eukaryota</taxon>
        <taxon>Metazoa</taxon>
        <taxon>Chordata</taxon>
        <taxon>Craniata</taxon>
        <taxon>Vertebrata</taxon>
        <taxon>Euteleostomi</taxon>
        <taxon>Mammalia</taxon>
        <taxon>Eutheria</taxon>
        <taxon>Euarchontoglires</taxon>
        <taxon>Glires</taxon>
        <taxon>Rodentia</taxon>
        <taxon>Castorimorpha</taxon>
        <taxon>Castoridae</taxon>
        <taxon>Castor</taxon>
    </lineage>
</organism>
<gene>
    <name evidence="2" type="primary">LOC109689487</name>
</gene>
<sequence length="202" mass="21077">MYLSADSPTKPERPETFPTFSKIVPHFPLRNQALSISPGLTPNPTTSRTPAELGGYSLRPPLPLPSRRPGGAAESPCQRWAPGTRGGLVQERAPGPPLSSRSATLTLPPGRSSAPSPLPSNLPLPPPPAHWPHARRVTGGSAPIHSGLRILGPPHPPADRQPIRGKPSRGSPSPSRVSQWQRETGAPGEGGGELKGPASVGV</sequence>
<evidence type="ECO:0000313" key="2">
    <source>
        <dbReference type="RefSeq" id="XP_020023955.1"/>
    </source>
</evidence>
<dbReference type="OrthoDB" id="10048604at2759"/>
<feature type="compositionally biased region" description="Low complexity" evidence="1">
    <location>
        <begin position="164"/>
        <end position="178"/>
    </location>
</feature>